<dbReference type="SMART" id="SM00178">
    <property type="entry name" value="SAR"/>
    <property type="match status" value="1"/>
</dbReference>
<dbReference type="InterPro" id="IPR027417">
    <property type="entry name" value="P-loop_NTPase"/>
</dbReference>
<dbReference type="PROSITE" id="PS51417">
    <property type="entry name" value="ARF"/>
    <property type="match status" value="1"/>
</dbReference>
<evidence type="ECO:0000313" key="5">
    <source>
        <dbReference type="EMBL" id="RWS13402.1"/>
    </source>
</evidence>
<dbReference type="EMBL" id="NCKU01001000">
    <property type="protein sequence ID" value="RWS13402.1"/>
    <property type="molecule type" value="Genomic_DNA"/>
</dbReference>
<dbReference type="GO" id="GO:0003924">
    <property type="term" value="F:GTPase activity"/>
    <property type="evidence" value="ECO:0007669"/>
    <property type="project" value="InterPro"/>
</dbReference>
<evidence type="ECO:0000313" key="6">
    <source>
        <dbReference type="Proteomes" id="UP000285301"/>
    </source>
</evidence>
<keyword evidence="1 3" id="KW-0547">Nucleotide-binding</keyword>
<feature type="binding site" evidence="3">
    <location>
        <position position="68"/>
    </location>
    <ligand>
        <name>GTP</name>
        <dbReference type="ChEBI" id="CHEBI:37565"/>
    </ligand>
</feature>
<dbReference type="GO" id="GO:0016192">
    <property type="term" value="P:vesicle-mediated transport"/>
    <property type="evidence" value="ECO:0007669"/>
    <property type="project" value="UniProtKB-ARBA"/>
</dbReference>
<dbReference type="GO" id="GO:0097500">
    <property type="term" value="P:receptor localization to non-motile cilium"/>
    <property type="evidence" value="ECO:0007669"/>
    <property type="project" value="TreeGrafter"/>
</dbReference>
<dbReference type="GO" id="GO:0060170">
    <property type="term" value="C:ciliary membrane"/>
    <property type="evidence" value="ECO:0007669"/>
    <property type="project" value="TreeGrafter"/>
</dbReference>
<feature type="non-terminal residue" evidence="5">
    <location>
        <position position="1"/>
    </location>
</feature>
<dbReference type="AlphaFoldDB" id="A0A3S3PIZ2"/>
<dbReference type="GO" id="GO:0097730">
    <property type="term" value="C:non-motile cilium"/>
    <property type="evidence" value="ECO:0007669"/>
    <property type="project" value="TreeGrafter"/>
</dbReference>
<dbReference type="OrthoDB" id="14717at2759"/>
<keyword evidence="4" id="KW-0460">Magnesium</keyword>
<dbReference type="InterPro" id="IPR005225">
    <property type="entry name" value="Small_GTP-bd"/>
</dbReference>
<sequence>EFSFFVFTFRDKEAIKLLIIGLDNAGKTTTVKNLVGESLSDIVPTVGFSSVGMKSYSRFDVQIYDLGGSKKIRPIWKNYFALVHGLIYVIDSTDCQRVKEVKENLEQVLGNEKVAGKPLLVLVNKQDLSEAVDEVQLCIDLDLENLVNQFKCPTKIESCCALYNGYKARRDENIENAYNWLLKYIEANWDQLKVRVTSETAKQLDEERKTMAKKWKKFRKKNDEIENDEEKKQSFIRNGNPFKPINKIVPLNTNLHNDASDGLLSVYNHVIDKSIGNGNYNNKQHNIETTNADVVNSVTVVEIHSPRVYDLDENLQQKEEFLNQGTIVRLDESKSHTKRRSLTAFNNKVTSTDASFRRSSH</sequence>
<evidence type="ECO:0000256" key="4">
    <source>
        <dbReference type="PIRSR" id="PIRSR606689-2"/>
    </source>
</evidence>
<comment type="caution">
    <text evidence="5">The sequence shown here is derived from an EMBL/GenBank/DDBJ whole genome shotgun (WGS) entry which is preliminary data.</text>
</comment>
<dbReference type="GO" id="GO:0005525">
    <property type="term" value="F:GTP binding"/>
    <property type="evidence" value="ECO:0007669"/>
    <property type="project" value="UniProtKB-KW"/>
</dbReference>
<organism evidence="5 6">
    <name type="scientific">Dinothrombium tinctorium</name>
    <dbReference type="NCBI Taxonomy" id="1965070"/>
    <lineage>
        <taxon>Eukaryota</taxon>
        <taxon>Metazoa</taxon>
        <taxon>Ecdysozoa</taxon>
        <taxon>Arthropoda</taxon>
        <taxon>Chelicerata</taxon>
        <taxon>Arachnida</taxon>
        <taxon>Acari</taxon>
        <taxon>Acariformes</taxon>
        <taxon>Trombidiformes</taxon>
        <taxon>Prostigmata</taxon>
        <taxon>Anystina</taxon>
        <taxon>Parasitengona</taxon>
        <taxon>Trombidioidea</taxon>
        <taxon>Trombidiidae</taxon>
        <taxon>Dinothrombium</taxon>
    </lineage>
</organism>
<dbReference type="GO" id="GO:1905515">
    <property type="term" value="P:non-motile cilium assembly"/>
    <property type="evidence" value="ECO:0007669"/>
    <property type="project" value="TreeGrafter"/>
</dbReference>
<feature type="binding site" evidence="4">
    <location>
        <position position="45"/>
    </location>
    <ligand>
        <name>Mg(2+)</name>
        <dbReference type="ChEBI" id="CHEBI:18420"/>
    </ligand>
</feature>
<dbReference type="SUPFAM" id="SSF52540">
    <property type="entry name" value="P-loop containing nucleoside triphosphate hydrolases"/>
    <property type="match status" value="1"/>
</dbReference>
<feature type="binding site" evidence="4">
    <location>
        <position position="28"/>
    </location>
    <ligand>
        <name>Mg(2+)</name>
        <dbReference type="ChEBI" id="CHEBI:18420"/>
    </ligand>
</feature>
<dbReference type="InterPro" id="IPR051995">
    <property type="entry name" value="Ciliary_GTPase"/>
</dbReference>
<dbReference type="PRINTS" id="PR00328">
    <property type="entry name" value="SAR1GTPBP"/>
</dbReference>
<dbReference type="InterPro" id="IPR006689">
    <property type="entry name" value="Small_GTPase_ARF/SAR"/>
</dbReference>
<dbReference type="PANTHER" id="PTHR46090:SF2">
    <property type="entry name" value="ADP-RIBOSYLATION FACTOR-LIKE PROTEIN 13B"/>
    <property type="match status" value="1"/>
</dbReference>
<protein>
    <submittedName>
        <fullName evidence="5">ADP-ribosylation factor-like protein 13B</fullName>
    </submittedName>
</protein>
<gene>
    <name evidence="5" type="ORF">B4U79_15508</name>
</gene>
<evidence type="ECO:0000256" key="3">
    <source>
        <dbReference type="PIRSR" id="PIRSR606689-1"/>
    </source>
</evidence>
<evidence type="ECO:0000256" key="2">
    <source>
        <dbReference type="ARBA" id="ARBA00023134"/>
    </source>
</evidence>
<feature type="binding site" evidence="3">
    <location>
        <begin position="21"/>
        <end position="28"/>
    </location>
    <ligand>
        <name>GTP</name>
        <dbReference type="ChEBI" id="CHEBI:37565"/>
    </ligand>
</feature>
<dbReference type="Gene3D" id="3.40.50.300">
    <property type="entry name" value="P-loop containing nucleotide triphosphate hydrolases"/>
    <property type="match status" value="1"/>
</dbReference>
<dbReference type="GO" id="GO:0046872">
    <property type="term" value="F:metal ion binding"/>
    <property type="evidence" value="ECO:0007669"/>
    <property type="project" value="UniProtKB-KW"/>
</dbReference>
<dbReference type="PANTHER" id="PTHR46090">
    <property type="entry name" value="ADP-RIBOSYLATION FACTOR-LIKE PROTEIN 13B"/>
    <property type="match status" value="1"/>
</dbReference>
<dbReference type="NCBIfam" id="TIGR00231">
    <property type="entry name" value="small_GTP"/>
    <property type="match status" value="1"/>
</dbReference>
<name>A0A3S3PIZ2_9ACAR</name>
<dbReference type="GO" id="GO:0051649">
    <property type="term" value="P:establishment of localization in cell"/>
    <property type="evidence" value="ECO:0007669"/>
    <property type="project" value="UniProtKB-ARBA"/>
</dbReference>
<keyword evidence="2 3" id="KW-0342">GTP-binding</keyword>
<accession>A0A3S3PIZ2</accession>
<dbReference type="Pfam" id="PF00025">
    <property type="entry name" value="Arf"/>
    <property type="match status" value="1"/>
</dbReference>
<dbReference type="SMART" id="SM00177">
    <property type="entry name" value="ARF"/>
    <property type="match status" value="1"/>
</dbReference>
<keyword evidence="4" id="KW-0479">Metal-binding</keyword>
<dbReference type="STRING" id="1965070.A0A3S3PIZ2"/>
<keyword evidence="6" id="KW-1185">Reference proteome</keyword>
<dbReference type="Proteomes" id="UP000285301">
    <property type="component" value="Unassembled WGS sequence"/>
</dbReference>
<proteinExistence type="predicted"/>
<feature type="binding site" evidence="3">
    <location>
        <begin position="124"/>
        <end position="127"/>
    </location>
    <ligand>
        <name>GTP</name>
        <dbReference type="ChEBI" id="CHEBI:37565"/>
    </ligand>
</feature>
<evidence type="ECO:0000256" key="1">
    <source>
        <dbReference type="ARBA" id="ARBA00022741"/>
    </source>
</evidence>
<reference evidence="5 6" key="1">
    <citation type="journal article" date="2018" name="Gigascience">
        <title>Genomes of trombidid mites reveal novel predicted allergens and laterally-transferred genes associated with secondary metabolism.</title>
        <authorList>
            <person name="Dong X."/>
            <person name="Chaisiri K."/>
            <person name="Xia D."/>
            <person name="Armstrong S.D."/>
            <person name="Fang Y."/>
            <person name="Donnelly M.J."/>
            <person name="Kadowaki T."/>
            <person name="McGarry J.W."/>
            <person name="Darby A.C."/>
            <person name="Makepeace B.L."/>
        </authorList>
    </citation>
    <scope>NUCLEOTIDE SEQUENCE [LARGE SCALE GENOMIC DNA]</scope>
    <source>
        <strain evidence="5">UoL-WK</strain>
    </source>
</reference>